<evidence type="ECO:0000313" key="4">
    <source>
        <dbReference type="EMBL" id="KAA9339258.1"/>
    </source>
</evidence>
<keyword evidence="2" id="KW-0328">Glycosyltransferase</keyword>
<dbReference type="CDD" id="cd03801">
    <property type="entry name" value="GT4_PimA-like"/>
    <property type="match status" value="1"/>
</dbReference>
<sequence>MKLLLSAYACDPAHGGESGIGFHWGWQMAQRGQQVWCLTTTWGREAIDEYMAARPNDPATARLQFVYVTVPAFFEFLYQWQFGVYIHYMVWQFMALRVARKLDQQVNFDVVHHATYSSLKMGSWLWRLGKPLVYGPVGGAQKAPIAFRRYVPDWFRTETLRSAVTWVLTRFDPNLRQHLRHCSLVLASNDESADLARRLGARHVRVFLDTGLPEAFYGAKLPERHPGPVLKLLWVGRLYPNKALPLVLDALSRVAPRVRYHLTVLGDGPMAPRVPGWLAQYGVADHVTWRGSVPWSEVCVQMHSHDVFFFTSLRESFASQFMEAMATGLPIITVNHQGARTFIPATASIKVPVDNPDETVEALARAVEYLYDHPQERLAMGRAGYEFALRQTWPDRIERLFDLMREAGIPNVPAPRTIGAAPEPAPVPELVEQ</sequence>
<dbReference type="AlphaFoldDB" id="A0A7L4ZZS6"/>
<dbReference type="InterPro" id="IPR001296">
    <property type="entry name" value="Glyco_trans_1"/>
</dbReference>
<organism evidence="4 5">
    <name type="scientific">Hymenobacter busanensis</name>
    <dbReference type="NCBI Taxonomy" id="2607656"/>
    <lineage>
        <taxon>Bacteria</taxon>
        <taxon>Pseudomonadati</taxon>
        <taxon>Bacteroidota</taxon>
        <taxon>Cytophagia</taxon>
        <taxon>Cytophagales</taxon>
        <taxon>Hymenobacteraceae</taxon>
        <taxon>Hymenobacter</taxon>
    </lineage>
</organism>
<dbReference type="RefSeq" id="WP_151076906.1">
    <property type="nucleotide sequence ID" value="NZ_CP047647.1"/>
</dbReference>
<keyword evidence="5" id="KW-1185">Reference proteome</keyword>
<evidence type="ECO:0000256" key="2">
    <source>
        <dbReference type="ARBA" id="ARBA00022676"/>
    </source>
</evidence>
<dbReference type="Proteomes" id="UP000326380">
    <property type="component" value="Unassembled WGS sequence"/>
</dbReference>
<gene>
    <name evidence="4" type="ORF">F0P96_01125</name>
</gene>
<reference evidence="4 5" key="1">
    <citation type="submission" date="2019-09" db="EMBL/GenBank/DDBJ databases">
        <title>Genome sequence of Hymenobacter sp. M3.</title>
        <authorList>
            <person name="Srinivasan S."/>
        </authorList>
    </citation>
    <scope>NUCLEOTIDE SEQUENCE [LARGE SCALE GENOMIC DNA]</scope>
    <source>
        <strain evidence="4 5">M3</strain>
    </source>
</reference>
<name>A0A7L4ZZS6_9BACT</name>
<comment type="caution">
    <text evidence="4">The sequence shown here is derived from an EMBL/GenBank/DDBJ whole genome shotgun (WGS) entry which is preliminary data.</text>
</comment>
<evidence type="ECO:0000256" key="3">
    <source>
        <dbReference type="ARBA" id="ARBA00022679"/>
    </source>
</evidence>
<proteinExistence type="inferred from homology"/>
<dbReference type="Gene3D" id="3.40.50.2000">
    <property type="entry name" value="Glycogen Phosphorylase B"/>
    <property type="match status" value="2"/>
</dbReference>
<dbReference type="PANTHER" id="PTHR12526">
    <property type="entry name" value="GLYCOSYLTRANSFERASE"/>
    <property type="match status" value="1"/>
</dbReference>
<evidence type="ECO:0000256" key="1">
    <source>
        <dbReference type="ARBA" id="ARBA00009481"/>
    </source>
</evidence>
<comment type="similarity">
    <text evidence="1">Belongs to the glycosyltransferase group 1 family. Glycosyltransferase 4 subfamily.</text>
</comment>
<dbReference type="GO" id="GO:0016757">
    <property type="term" value="F:glycosyltransferase activity"/>
    <property type="evidence" value="ECO:0007669"/>
    <property type="project" value="UniProtKB-KW"/>
</dbReference>
<keyword evidence="3" id="KW-0808">Transferase</keyword>
<dbReference type="SUPFAM" id="SSF53756">
    <property type="entry name" value="UDP-Glycosyltransferase/glycogen phosphorylase"/>
    <property type="match status" value="1"/>
</dbReference>
<evidence type="ECO:0000313" key="5">
    <source>
        <dbReference type="Proteomes" id="UP000326380"/>
    </source>
</evidence>
<accession>A0A7L4ZZS6</accession>
<dbReference type="PANTHER" id="PTHR12526:SF640">
    <property type="entry name" value="COLANIC ACID BIOSYNTHESIS GLYCOSYLTRANSFERASE WCAL-RELATED"/>
    <property type="match status" value="1"/>
</dbReference>
<dbReference type="EMBL" id="VTWU01000001">
    <property type="protein sequence ID" value="KAA9339258.1"/>
    <property type="molecule type" value="Genomic_DNA"/>
</dbReference>
<protein>
    <submittedName>
        <fullName evidence="4">Glycosyltransferase family 4 protein</fullName>
    </submittedName>
</protein>
<dbReference type="Pfam" id="PF00534">
    <property type="entry name" value="Glycos_transf_1"/>
    <property type="match status" value="1"/>
</dbReference>